<dbReference type="OMA" id="FTWFRYA"/>
<keyword evidence="2" id="KW-0812">Transmembrane</keyword>
<keyword evidence="1" id="KW-0560">Oxidoreductase</keyword>
<keyword evidence="2" id="KW-0472">Membrane</keyword>
<accession>A0A087UVX8</accession>
<keyword evidence="4" id="KW-1185">Reference proteome</keyword>
<dbReference type="InterPro" id="IPR036291">
    <property type="entry name" value="NAD(P)-bd_dom_sf"/>
</dbReference>
<dbReference type="SUPFAM" id="SSF51735">
    <property type="entry name" value="NAD(P)-binding Rossmann-fold domains"/>
    <property type="match status" value="1"/>
</dbReference>
<dbReference type="OrthoDB" id="191139at2759"/>
<organism evidence="3 4">
    <name type="scientific">Stegodyphus mimosarum</name>
    <name type="common">African social velvet spider</name>
    <dbReference type="NCBI Taxonomy" id="407821"/>
    <lineage>
        <taxon>Eukaryota</taxon>
        <taxon>Metazoa</taxon>
        <taxon>Ecdysozoa</taxon>
        <taxon>Arthropoda</taxon>
        <taxon>Chelicerata</taxon>
        <taxon>Arachnida</taxon>
        <taxon>Araneae</taxon>
        <taxon>Araneomorphae</taxon>
        <taxon>Entelegynae</taxon>
        <taxon>Eresoidea</taxon>
        <taxon>Eresidae</taxon>
        <taxon>Stegodyphus</taxon>
    </lineage>
</organism>
<sequence>MKSKCGLFEICILYLYSLWYLICECIGRVFWMKSGIYGQVFMRCEGRTALITGGTSGIGFETAKKLLSFGMNVIIGSNASAQESEKCLEELRVLYPKSKVEIWYVDLSSMSSVKTFAEKYLLSGLPLHLLINNAGIMFAPYKVTEDGLESHMAINYFSHCLLTKLLLPRLKQSASEKCKARIVNVASCLHFLSEIDFQDLNSLHSYCPHHSYKQSKLCQIMFTQSLNKFLKNSGCPVLVNCIHPGIIYTNLYKHVWWASFLGPLFFRKPDKGAEISVYAALSAKLENEGGKYIEECQIVKPSKYSKDPQLQSRLWNETWKILQPWMDEVDDIPSEL</sequence>
<feature type="transmembrane region" description="Helical" evidence="2">
    <location>
        <begin position="12"/>
        <end position="31"/>
    </location>
</feature>
<dbReference type="STRING" id="407821.A0A087UVX8"/>
<protein>
    <submittedName>
        <fullName evidence="3">Dehydrogenase/reductase SDR family member on chromosome X</fullName>
    </submittedName>
</protein>
<evidence type="ECO:0000313" key="3">
    <source>
        <dbReference type="EMBL" id="KFM81517.1"/>
    </source>
</evidence>
<dbReference type="GO" id="GO:0016491">
    <property type="term" value="F:oxidoreductase activity"/>
    <property type="evidence" value="ECO:0007669"/>
    <property type="project" value="UniProtKB-KW"/>
</dbReference>
<gene>
    <name evidence="3" type="ORF">X975_09801</name>
</gene>
<keyword evidence="2" id="KW-1133">Transmembrane helix</keyword>
<dbReference type="Pfam" id="PF00106">
    <property type="entry name" value="adh_short"/>
    <property type="match status" value="1"/>
</dbReference>
<dbReference type="PANTHER" id="PTHR43157:SF31">
    <property type="entry name" value="PHOSPHATIDYLINOSITOL-GLYCAN BIOSYNTHESIS CLASS F PROTEIN"/>
    <property type="match status" value="1"/>
</dbReference>
<evidence type="ECO:0000256" key="1">
    <source>
        <dbReference type="ARBA" id="ARBA00023002"/>
    </source>
</evidence>
<reference evidence="3 4" key="1">
    <citation type="submission" date="2013-11" db="EMBL/GenBank/DDBJ databases">
        <title>Genome sequencing of Stegodyphus mimosarum.</title>
        <authorList>
            <person name="Bechsgaard J."/>
        </authorList>
    </citation>
    <scope>NUCLEOTIDE SEQUENCE [LARGE SCALE GENOMIC DNA]</scope>
</reference>
<dbReference type="PRINTS" id="PR00081">
    <property type="entry name" value="GDHRDH"/>
</dbReference>
<evidence type="ECO:0000313" key="4">
    <source>
        <dbReference type="Proteomes" id="UP000054359"/>
    </source>
</evidence>
<dbReference type="AlphaFoldDB" id="A0A087UVX8"/>
<dbReference type="Gene3D" id="3.40.50.720">
    <property type="entry name" value="NAD(P)-binding Rossmann-like Domain"/>
    <property type="match status" value="1"/>
</dbReference>
<name>A0A087UVX8_STEMI</name>
<dbReference type="PANTHER" id="PTHR43157">
    <property type="entry name" value="PHOSPHATIDYLINOSITOL-GLYCAN BIOSYNTHESIS CLASS F PROTEIN-RELATED"/>
    <property type="match status" value="1"/>
</dbReference>
<dbReference type="Proteomes" id="UP000054359">
    <property type="component" value="Unassembled WGS sequence"/>
</dbReference>
<dbReference type="InterPro" id="IPR002347">
    <property type="entry name" value="SDR_fam"/>
</dbReference>
<evidence type="ECO:0000256" key="2">
    <source>
        <dbReference type="SAM" id="Phobius"/>
    </source>
</evidence>
<feature type="non-terminal residue" evidence="3">
    <location>
        <position position="336"/>
    </location>
</feature>
<proteinExistence type="predicted"/>
<dbReference type="EMBL" id="KK121912">
    <property type="protein sequence ID" value="KFM81517.1"/>
    <property type="molecule type" value="Genomic_DNA"/>
</dbReference>